<protein>
    <submittedName>
        <fullName evidence="1">Uncharacterized protein</fullName>
    </submittedName>
</protein>
<reference evidence="2" key="2">
    <citation type="journal article" date="2013" name="Nat. Commun.">
        <title>Genome of the Chinese tree shrew.</title>
        <authorList>
            <person name="Fan Y."/>
            <person name="Huang Z.Y."/>
            <person name="Cao C.C."/>
            <person name="Chen C.S."/>
            <person name="Chen Y.X."/>
            <person name="Fan D.D."/>
            <person name="He J."/>
            <person name="Hou H.L."/>
            <person name="Hu L."/>
            <person name="Hu X.T."/>
            <person name="Jiang X.T."/>
            <person name="Lai R."/>
            <person name="Lang Y.S."/>
            <person name="Liang B."/>
            <person name="Liao S.G."/>
            <person name="Mu D."/>
            <person name="Ma Y.Y."/>
            <person name="Niu Y.Y."/>
            <person name="Sun X.Q."/>
            <person name="Xia J.Q."/>
            <person name="Xiao J."/>
            <person name="Xiong Z.Q."/>
            <person name="Xu L."/>
            <person name="Yang L."/>
            <person name="Zhang Y."/>
            <person name="Zhao W."/>
            <person name="Zhao X.D."/>
            <person name="Zheng Y.T."/>
            <person name="Zhou J.M."/>
            <person name="Zhu Y.B."/>
            <person name="Zhang G.J."/>
            <person name="Wang J."/>
            <person name="Yao Y.G."/>
        </authorList>
    </citation>
    <scope>NUCLEOTIDE SEQUENCE [LARGE SCALE GENOMIC DNA]</scope>
</reference>
<dbReference type="EMBL" id="KB320877">
    <property type="protein sequence ID" value="ELW61429.1"/>
    <property type="molecule type" value="Genomic_DNA"/>
</dbReference>
<dbReference type="AlphaFoldDB" id="L9KG39"/>
<reference evidence="2" key="1">
    <citation type="submission" date="2012-07" db="EMBL/GenBank/DDBJ databases">
        <title>Genome of the Chinese tree shrew, a rising model animal genetically related to primates.</title>
        <authorList>
            <person name="Zhang G."/>
            <person name="Fan Y."/>
            <person name="Yao Y."/>
            <person name="Huang Z."/>
        </authorList>
    </citation>
    <scope>NUCLEOTIDE SEQUENCE [LARGE SCALE GENOMIC DNA]</scope>
</reference>
<organism evidence="1 2">
    <name type="scientific">Tupaia chinensis</name>
    <name type="common">Chinese tree shrew</name>
    <name type="synonym">Tupaia belangeri chinensis</name>
    <dbReference type="NCBI Taxonomy" id="246437"/>
    <lineage>
        <taxon>Eukaryota</taxon>
        <taxon>Metazoa</taxon>
        <taxon>Chordata</taxon>
        <taxon>Craniata</taxon>
        <taxon>Vertebrata</taxon>
        <taxon>Euteleostomi</taxon>
        <taxon>Mammalia</taxon>
        <taxon>Eutheria</taxon>
        <taxon>Euarchontoglires</taxon>
        <taxon>Scandentia</taxon>
        <taxon>Tupaiidae</taxon>
        <taxon>Tupaia</taxon>
    </lineage>
</organism>
<dbReference type="InParanoid" id="L9KG39"/>
<evidence type="ECO:0000313" key="1">
    <source>
        <dbReference type="EMBL" id="ELW61429.1"/>
    </source>
</evidence>
<accession>L9KG39</accession>
<name>L9KG39_TUPCH</name>
<sequence>MADCGLVSYSSLKTYQGHVTGIVIERNQGESCKENSRCQFESKLKKKKGERSAKSAVRLELEMSGSG</sequence>
<keyword evidence="2" id="KW-1185">Reference proteome</keyword>
<dbReference type="Proteomes" id="UP000011518">
    <property type="component" value="Unassembled WGS sequence"/>
</dbReference>
<evidence type="ECO:0000313" key="2">
    <source>
        <dbReference type="Proteomes" id="UP000011518"/>
    </source>
</evidence>
<gene>
    <name evidence="1" type="ORF">TREES_T100017884</name>
</gene>
<proteinExistence type="predicted"/>